<proteinExistence type="predicted"/>
<feature type="compositionally biased region" description="Polar residues" evidence="1">
    <location>
        <begin position="66"/>
        <end position="76"/>
    </location>
</feature>
<dbReference type="EMBL" id="MCGT01000049">
    <property type="protein sequence ID" value="ORX44248.1"/>
    <property type="molecule type" value="Genomic_DNA"/>
</dbReference>
<evidence type="ECO:0000256" key="1">
    <source>
        <dbReference type="SAM" id="MobiDB-lite"/>
    </source>
</evidence>
<evidence type="ECO:0000313" key="2">
    <source>
        <dbReference type="EMBL" id="ORX44248.1"/>
    </source>
</evidence>
<accession>A0A1X2G404</accession>
<protein>
    <submittedName>
        <fullName evidence="2">Uncharacterized protein</fullName>
    </submittedName>
</protein>
<gene>
    <name evidence="2" type="ORF">DM01DRAFT_1340438</name>
</gene>
<reference evidence="2 3" key="1">
    <citation type="submission" date="2016-07" db="EMBL/GenBank/DDBJ databases">
        <title>Pervasive Adenine N6-methylation of Active Genes in Fungi.</title>
        <authorList>
            <consortium name="DOE Joint Genome Institute"/>
            <person name="Mondo S.J."/>
            <person name="Dannebaum R.O."/>
            <person name="Kuo R.C."/>
            <person name="Labutti K."/>
            <person name="Haridas S."/>
            <person name="Kuo A."/>
            <person name="Salamov A."/>
            <person name="Ahrendt S.R."/>
            <person name="Lipzen A."/>
            <person name="Sullivan W."/>
            <person name="Andreopoulos W.B."/>
            <person name="Clum A."/>
            <person name="Lindquist E."/>
            <person name="Daum C."/>
            <person name="Ramamoorthy G.K."/>
            <person name="Gryganskyi A."/>
            <person name="Culley D."/>
            <person name="Magnuson J.K."/>
            <person name="James T.Y."/>
            <person name="O'Malley M.A."/>
            <person name="Stajich J.E."/>
            <person name="Spatafora J.W."/>
            <person name="Visel A."/>
            <person name="Grigoriev I.V."/>
        </authorList>
    </citation>
    <scope>NUCLEOTIDE SEQUENCE [LARGE SCALE GENOMIC DNA]</scope>
    <source>
        <strain evidence="2 3">NRRL 3301</strain>
    </source>
</reference>
<comment type="caution">
    <text evidence="2">The sequence shown here is derived from an EMBL/GenBank/DDBJ whole genome shotgun (WGS) entry which is preliminary data.</text>
</comment>
<keyword evidence="3" id="KW-1185">Reference proteome</keyword>
<dbReference type="Proteomes" id="UP000242146">
    <property type="component" value="Unassembled WGS sequence"/>
</dbReference>
<evidence type="ECO:0000313" key="3">
    <source>
        <dbReference type="Proteomes" id="UP000242146"/>
    </source>
</evidence>
<dbReference type="AlphaFoldDB" id="A0A1X2G404"/>
<sequence length="76" mass="8378">MVARKSGVMSRTHEARPNLFKTSCAFKIAEASGVSPNPKNQPKQQAGMVVIISHSSHFRMSKTKQHTPPQSSRSIM</sequence>
<feature type="compositionally biased region" description="Basic residues" evidence="1">
    <location>
        <begin position="56"/>
        <end position="65"/>
    </location>
</feature>
<organism evidence="2 3">
    <name type="scientific">Hesseltinella vesiculosa</name>
    <dbReference type="NCBI Taxonomy" id="101127"/>
    <lineage>
        <taxon>Eukaryota</taxon>
        <taxon>Fungi</taxon>
        <taxon>Fungi incertae sedis</taxon>
        <taxon>Mucoromycota</taxon>
        <taxon>Mucoromycotina</taxon>
        <taxon>Mucoromycetes</taxon>
        <taxon>Mucorales</taxon>
        <taxon>Cunninghamellaceae</taxon>
        <taxon>Hesseltinella</taxon>
    </lineage>
</organism>
<name>A0A1X2G404_9FUNG</name>
<feature type="region of interest" description="Disordered" evidence="1">
    <location>
        <begin position="56"/>
        <end position="76"/>
    </location>
</feature>